<keyword evidence="2" id="KW-1185">Reference proteome</keyword>
<dbReference type="EMBL" id="CYRY02021727">
    <property type="protein sequence ID" value="VCW97403.1"/>
    <property type="molecule type" value="Genomic_DNA"/>
</dbReference>
<dbReference type="PANTHER" id="PTHR33426">
    <property type="entry name" value="C2H2-TYPE DOMAIN-CONTAINING PROTEIN"/>
    <property type="match status" value="1"/>
</dbReference>
<dbReference type="Proteomes" id="UP000269945">
    <property type="component" value="Unassembled WGS sequence"/>
</dbReference>
<evidence type="ECO:0000313" key="2">
    <source>
        <dbReference type="Proteomes" id="UP000269945"/>
    </source>
</evidence>
<name>A0A9X9Q1Z8_GULGU</name>
<dbReference type="AlphaFoldDB" id="A0A9X9Q1Z8"/>
<comment type="caution">
    <text evidence="1">The sequence shown here is derived from an EMBL/GenBank/DDBJ whole genome shotgun (WGS) entry which is preliminary data.</text>
</comment>
<reference evidence="1 2" key="1">
    <citation type="submission" date="2018-10" db="EMBL/GenBank/DDBJ databases">
        <authorList>
            <person name="Ekblom R."/>
            <person name="Jareborg N."/>
        </authorList>
    </citation>
    <scope>NUCLEOTIDE SEQUENCE [LARGE SCALE GENOMIC DNA]</scope>
    <source>
        <tissue evidence="1">Muscle</tissue>
    </source>
</reference>
<gene>
    <name evidence="1" type="ORF">BN2614_LOCUS1</name>
</gene>
<organism evidence="1 2">
    <name type="scientific">Gulo gulo</name>
    <name type="common">Wolverine</name>
    <name type="synonym">Gluton</name>
    <dbReference type="NCBI Taxonomy" id="48420"/>
    <lineage>
        <taxon>Eukaryota</taxon>
        <taxon>Metazoa</taxon>
        <taxon>Chordata</taxon>
        <taxon>Craniata</taxon>
        <taxon>Vertebrata</taxon>
        <taxon>Euteleostomi</taxon>
        <taxon>Mammalia</taxon>
        <taxon>Eutheria</taxon>
        <taxon>Laurasiatheria</taxon>
        <taxon>Carnivora</taxon>
        <taxon>Caniformia</taxon>
        <taxon>Musteloidea</taxon>
        <taxon>Mustelidae</taxon>
        <taxon>Guloninae</taxon>
        <taxon>Gulo</taxon>
    </lineage>
</organism>
<protein>
    <submittedName>
        <fullName evidence="1">Uncharacterized protein</fullName>
    </submittedName>
</protein>
<accession>A0A9X9Q1Z8</accession>
<dbReference type="PANTHER" id="PTHR33426:SF43">
    <property type="entry name" value="NADH DEHYDROGENASE SUBUNIT 5"/>
    <property type="match status" value="1"/>
</dbReference>
<evidence type="ECO:0000313" key="1">
    <source>
        <dbReference type="EMBL" id="VCW97403.1"/>
    </source>
</evidence>
<sequence>MYSKVCTTTKALSTFLTFIGFHTCMNSLMLHKLGLMSEGCPTFLTFQGFLSSMCFLMSRKL</sequence>
<proteinExistence type="predicted"/>